<dbReference type="PROSITE" id="PS50103">
    <property type="entry name" value="ZF_C3H1"/>
    <property type="match status" value="1"/>
</dbReference>
<dbReference type="Gene3D" id="1.10.287.3700">
    <property type="match status" value="1"/>
</dbReference>
<evidence type="ECO:0000313" key="12">
    <source>
        <dbReference type="Proteomes" id="UP001586593"/>
    </source>
</evidence>
<keyword evidence="2 7" id="KW-0963">Cytoplasm</keyword>
<feature type="region of interest" description="Disordered" evidence="9">
    <location>
        <begin position="1"/>
        <end position="25"/>
    </location>
</feature>
<feature type="zinc finger region" description="C3H1-type" evidence="8">
    <location>
        <begin position="24"/>
        <end position="53"/>
    </location>
</feature>
<dbReference type="Gene3D" id="1.20.5.5160">
    <property type="match status" value="1"/>
</dbReference>
<dbReference type="Pfam" id="PF18101">
    <property type="entry name" value="Pan3_CK"/>
    <property type="match status" value="1"/>
</dbReference>
<comment type="domain">
    <text evidence="7">The N-terminal zinc finger binds to poly(A) RNA.</text>
</comment>
<keyword evidence="4 7" id="KW-0547">Nucleotide-binding</keyword>
<keyword evidence="6 7" id="KW-0175">Coiled coil</keyword>
<name>A0ABR3XBQ9_9PEZI</name>
<dbReference type="InterPro" id="IPR030844">
    <property type="entry name" value="PAN3"/>
</dbReference>
<organism evidence="11 12">
    <name type="scientific">Phialemonium thermophilum</name>
    <dbReference type="NCBI Taxonomy" id="223376"/>
    <lineage>
        <taxon>Eukaryota</taxon>
        <taxon>Fungi</taxon>
        <taxon>Dikarya</taxon>
        <taxon>Ascomycota</taxon>
        <taxon>Pezizomycotina</taxon>
        <taxon>Sordariomycetes</taxon>
        <taxon>Sordariomycetidae</taxon>
        <taxon>Cephalothecales</taxon>
        <taxon>Cephalothecaceae</taxon>
        <taxon>Phialemonium</taxon>
    </lineage>
</organism>
<comment type="caution">
    <text evidence="7">Lacks conserved residue(s) required for the propagation of feature annotation.</text>
</comment>
<dbReference type="Proteomes" id="UP001586593">
    <property type="component" value="Unassembled WGS sequence"/>
</dbReference>
<evidence type="ECO:0000256" key="3">
    <source>
        <dbReference type="ARBA" id="ARBA00022664"/>
    </source>
</evidence>
<dbReference type="HAMAP" id="MF_03181">
    <property type="entry name" value="PAN3"/>
    <property type="match status" value="1"/>
</dbReference>
<feature type="compositionally biased region" description="Polar residues" evidence="9">
    <location>
        <begin position="48"/>
        <end position="62"/>
    </location>
</feature>
<comment type="subunit">
    <text evidence="7">Homodimer. Forms a heterotrimer with a catalytic subunit PAN2 to form the poly(A)-nuclease (PAN) deadenylation complex. Interacts (via PAM-2 motif) with poly(A)-binding protein PAB1 (via PABC domain), conferring substrate specificity of the enzyme complex.</text>
</comment>
<dbReference type="EMBL" id="JAZHXJ010000129">
    <property type="protein sequence ID" value="KAL1873059.1"/>
    <property type="molecule type" value="Genomic_DNA"/>
</dbReference>
<feature type="region of interest" description="Knob domain" evidence="7">
    <location>
        <begin position="546"/>
        <end position="644"/>
    </location>
</feature>
<dbReference type="SUPFAM" id="SSF56112">
    <property type="entry name" value="Protein kinase-like (PK-like)"/>
    <property type="match status" value="1"/>
</dbReference>
<evidence type="ECO:0000256" key="1">
    <source>
        <dbReference type="ARBA" id="ARBA00004496"/>
    </source>
</evidence>
<dbReference type="PANTHER" id="PTHR12272">
    <property type="entry name" value="DEADENYLATION COMPLEX SUBUNIT PAN3"/>
    <property type="match status" value="1"/>
</dbReference>
<comment type="domain">
    <text evidence="7">Contains a pseudokinase domain. The protein kinase domain is predicted to be catalytically inactive because some of the residues important for catalytic activity are substituted and it lacks the equivalent of the binding site for a peptide substrate. However, it has retained an ATP-binding site and ATP-binding is required for mRNA degradation, stimulating the activity of the PAN2 nuclease in vitro. The nucleotide-binding site is juxtaposed to the RNase active site of PAN2 in the complex and may actually bind nucleosides of a poly(A) RNA rather than ATP, feeding the poly(A)-tail to the active site of the deadenylase and thus increasing the efficiency with which this distributive enzyme degrades oligo(A) RNAs.</text>
</comment>
<comment type="domain">
    <text evidence="7">The pseudokinase domain, the coiled-coil (CC), and C-terminal knob domain (CK) form a structural unit (PKC) that forms an extensive high-affinity interaction surface for PAN2.</text>
</comment>
<keyword evidence="8" id="KW-0863">Zinc-finger</keyword>
<keyword evidence="8" id="KW-0862">Zinc</keyword>
<feature type="binding site" evidence="7">
    <location>
        <position position="295"/>
    </location>
    <ligand>
        <name>ATP</name>
        <dbReference type="ChEBI" id="CHEBI:30616"/>
    </ligand>
</feature>
<evidence type="ECO:0000256" key="2">
    <source>
        <dbReference type="ARBA" id="ARBA00022490"/>
    </source>
</evidence>
<evidence type="ECO:0000256" key="4">
    <source>
        <dbReference type="ARBA" id="ARBA00022741"/>
    </source>
</evidence>
<gene>
    <name evidence="7" type="primary">PAN3</name>
    <name evidence="11" type="ORF">VTK73DRAFT_1196</name>
</gene>
<reference evidence="11 12" key="1">
    <citation type="journal article" date="2024" name="Commun. Biol.">
        <title>Comparative genomic analysis of thermophilic fungi reveals convergent evolutionary adaptations and gene losses.</title>
        <authorList>
            <person name="Steindorff A.S."/>
            <person name="Aguilar-Pontes M.V."/>
            <person name="Robinson A.J."/>
            <person name="Andreopoulos B."/>
            <person name="LaButti K."/>
            <person name="Kuo A."/>
            <person name="Mondo S."/>
            <person name="Riley R."/>
            <person name="Otillar R."/>
            <person name="Haridas S."/>
            <person name="Lipzen A."/>
            <person name="Grimwood J."/>
            <person name="Schmutz J."/>
            <person name="Clum A."/>
            <person name="Reid I.D."/>
            <person name="Moisan M.C."/>
            <person name="Butler G."/>
            <person name="Nguyen T.T.M."/>
            <person name="Dewar K."/>
            <person name="Conant G."/>
            <person name="Drula E."/>
            <person name="Henrissat B."/>
            <person name="Hansel C."/>
            <person name="Singer S."/>
            <person name="Hutchinson M.I."/>
            <person name="de Vries R.P."/>
            <person name="Natvig D.O."/>
            <person name="Powell A.J."/>
            <person name="Tsang A."/>
            <person name="Grigoriev I.V."/>
        </authorList>
    </citation>
    <scope>NUCLEOTIDE SEQUENCE [LARGE SCALE GENOMIC DNA]</scope>
    <source>
        <strain evidence="11 12">ATCC 24622</strain>
    </source>
</reference>
<evidence type="ECO:0000256" key="6">
    <source>
        <dbReference type="ARBA" id="ARBA00023054"/>
    </source>
</evidence>
<feature type="coiled-coil region" evidence="7">
    <location>
        <begin position="507"/>
        <end position="545"/>
    </location>
</feature>
<dbReference type="InterPro" id="IPR011009">
    <property type="entry name" value="Kinase-like_dom_sf"/>
</dbReference>
<dbReference type="Pfam" id="PF25586">
    <property type="entry name" value="zf-CCCH_PAN3"/>
    <property type="match status" value="1"/>
</dbReference>
<keyword evidence="3 7" id="KW-0507">mRNA processing</keyword>
<keyword evidence="12" id="KW-1185">Reference proteome</keyword>
<feature type="compositionally biased region" description="Polar residues" evidence="9">
    <location>
        <begin position="69"/>
        <end position="94"/>
    </location>
</feature>
<feature type="binding site" evidence="7">
    <location>
        <begin position="403"/>
        <end position="404"/>
    </location>
    <ligand>
        <name>ATP</name>
        <dbReference type="ChEBI" id="CHEBI:30616"/>
    </ligand>
</feature>
<evidence type="ECO:0000256" key="9">
    <source>
        <dbReference type="SAM" id="MobiDB-lite"/>
    </source>
</evidence>
<feature type="region of interest" description="Disordered" evidence="9">
    <location>
        <begin position="48"/>
        <end position="112"/>
    </location>
</feature>
<comment type="caution">
    <text evidence="11">The sequence shown here is derived from an EMBL/GenBank/DDBJ whole genome shotgun (WGS) entry which is preliminary data.</text>
</comment>
<feature type="domain" description="C3H1-type" evidence="10">
    <location>
        <begin position="24"/>
        <end position="53"/>
    </location>
</feature>
<comment type="similarity">
    <text evidence="7">Belongs to the protein kinase superfamily. PAN3 family.</text>
</comment>
<feature type="binding site" evidence="7">
    <location>
        <begin position="344"/>
        <end position="351"/>
    </location>
    <ligand>
        <name>ATP</name>
        <dbReference type="ChEBI" id="CHEBI:30616"/>
    </ligand>
</feature>
<evidence type="ECO:0000256" key="5">
    <source>
        <dbReference type="ARBA" id="ARBA00022840"/>
    </source>
</evidence>
<comment type="subcellular location">
    <subcellularLocation>
        <location evidence="1 7">Cytoplasm</location>
    </subcellularLocation>
</comment>
<dbReference type="Gene3D" id="6.10.250.3160">
    <property type="match status" value="1"/>
</dbReference>
<evidence type="ECO:0000313" key="11">
    <source>
        <dbReference type="EMBL" id="KAL1873059.1"/>
    </source>
</evidence>
<evidence type="ECO:0000256" key="7">
    <source>
        <dbReference type="HAMAP-Rule" id="MF_03181"/>
    </source>
</evidence>
<dbReference type="InterPro" id="IPR041332">
    <property type="entry name" value="Pan3_CK"/>
</dbReference>
<keyword evidence="8" id="KW-0479">Metal-binding</keyword>
<accession>A0ABR3XBQ9</accession>
<dbReference type="InterPro" id="IPR000571">
    <property type="entry name" value="Znf_CCCH"/>
</dbReference>
<dbReference type="Gene3D" id="1.10.510.10">
    <property type="entry name" value="Transferase(Phosphotransferase) domain 1"/>
    <property type="match status" value="1"/>
</dbReference>
<evidence type="ECO:0000259" key="10">
    <source>
        <dbReference type="PROSITE" id="PS50103"/>
    </source>
</evidence>
<evidence type="ECO:0000256" key="8">
    <source>
        <dbReference type="PROSITE-ProRule" id="PRU00723"/>
    </source>
</evidence>
<dbReference type="PANTHER" id="PTHR12272:SF11">
    <property type="entry name" value="PAN2-PAN3 DEADENYLATION COMPLEX SUBUNIT PAN3"/>
    <property type="match status" value="1"/>
</dbReference>
<comment type="function">
    <text evidence="7">Regulatory subunit of the poly(A)-nuclease (PAN) deadenylation complex, one of two cytoplasmic mRNA deadenylases involved in mRNA turnover. PAN specifically shortens poly(A) tails of RNA and the activity is stimulated by poly(A)-binding protein PAB1. PAN deadenylation is followed by rapid degradation of the shortened mRNA tails by the CCR4-NOT complex. Deadenylated mRNAs are then degraded by two alternative mechanisms, namely exosome-mediated 3'-5' exonucleolytic degradation, or deadenlyation-dependent mRNA decaping and subsequent 5'-3' exonucleolytic degradation by XRN1. May also be involved in post-transcriptional maturation of mRNA poly(A) tails. PAN3 acts as a positive regulator for PAN activity, recruiting the catalytic subunit PAN2 to mRNA via its interaction with RNA and with PAB1.</text>
</comment>
<proteinExistence type="inferred from homology"/>
<keyword evidence="5 7" id="KW-0067">ATP-binding</keyword>
<protein>
    <recommendedName>
        <fullName evidence="7">PAN2-PAN3 deadenylation complex subunit PAN3</fullName>
    </recommendedName>
    <alternativeName>
        <fullName evidence="7">PAB1P-dependent poly(A)-specific ribonuclease</fullName>
    </alternativeName>
    <alternativeName>
        <fullName evidence="7">Poly(A)-nuclease deadenylation complex subunit 3</fullName>
        <shortName evidence="7">PAN deadenylation complex subunit 3</shortName>
    </alternativeName>
</protein>
<sequence>MATTRYNSNDIRRQVGSPRPKGRENKDTLCRNVLIYGHCRYEGQGCTFNHDQSKNNSSQTDLSGKKTLNVESPSFTPSNLQQTGKKSTLSTQAASAAPFTPRGPNATPSLQHNVEAPVFNPATVREFTPQNYDLSKSVSPSSSGHDNGYPVDQFSMGHLAQALPATSQFNPYAGDHSTLANATASYFPSHGAYATPLQPPQYHLYAPIGPYREDLLPYQRAAHDFFLSERLREDLQKKAHATLQVMPNTTLPQLDRFHTLFPLDTNNRKNTTVFGYPSWVFRATSSKNGKFYCLRRLEGYRLTNENAIHAAKEWKKVMNANVVTFHEAFTTRQFGDSSLIFCHDYHPLSKTLAEQYFPAMPANRYRGLPSIPENILWSYICQIANALRAIHSLKLAARCLELSKIIITDKNRIRLAACSILDVVQYNPKPRPIAELQQEDMLQFGKLVLSLATSTLPVHLTNIQAVVDSLSPKYSAGLKEAVAWLVSSPQPGEAPKTIENFLGGIATHMAQYTDMALLSVDTLSSEFQREVENGRIARLLMKINTVLERGEFAGDPNWSENGERYLLKLFRDYVFHQVDQDGNPRLELGHMLMCLNKLDAAADERILLTSRDEQNVFVVTYREVKQVFERAFNELVKQSKPAAT</sequence>